<protein>
    <submittedName>
        <fullName evidence="1">Uncharacterized protein</fullName>
    </submittedName>
</protein>
<keyword evidence="2" id="KW-1185">Reference proteome</keyword>
<dbReference type="AlphaFoldDB" id="A0AAJ5UEB1"/>
<organism evidence="1 2">
    <name type="scientific">Klebsiella electrica</name>
    <dbReference type="NCBI Taxonomy" id="1259973"/>
    <lineage>
        <taxon>Bacteria</taxon>
        <taxon>Pseudomonadati</taxon>
        <taxon>Pseudomonadota</taxon>
        <taxon>Gammaproteobacteria</taxon>
        <taxon>Enterobacterales</taxon>
        <taxon>Enterobacteriaceae</taxon>
        <taxon>Klebsiella/Raoultella group</taxon>
        <taxon>Klebsiella</taxon>
    </lineage>
</organism>
<reference evidence="1 2" key="1">
    <citation type="journal article" date="2023" name="Microbiol. Resour. Announc.">
        <title>Complete Genome Sequence of the First Colistin-Resistant Raoultella electrica Strain.</title>
        <authorList>
            <person name="Aldeia C."/>
            <person name="Campos-Madueno E.I."/>
            <person name="Sendi P."/>
            <person name="Endimiani A."/>
        </authorList>
    </citation>
    <scope>NUCLEOTIDE SEQUENCE [LARGE SCALE GENOMIC DNA]</scope>
    <source>
        <strain evidence="1 2">S2-IND-01-C</strain>
    </source>
</reference>
<accession>A0AAJ5UEB1</accession>
<evidence type="ECO:0000313" key="1">
    <source>
        <dbReference type="EMBL" id="WBW60848.1"/>
    </source>
</evidence>
<dbReference type="RefSeq" id="WP_131050624.1">
    <property type="nucleotide sequence ID" value="NZ_CP112887.1"/>
</dbReference>
<name>A0AAJ5UEB1_9ENTR</name>
<evidence type="ECO:0000313" key="2">
    <source>
        <dbReference type="Proteomes" id="UP001210130"/>
    </source>
</evidence>
<proteinExistence type="predicted"/>
<sequence length="187" mass="21865">MHCYFISDNKFILSAVQELPRYTEGEYIFLCATNPIYREIQPLCEDIVVVAVQDRELRRRILHVPAMNSCRVIILVNIRRVSLRGLSRTFPWVFSEKMSLNTLSRILRLATRLPVIRNKVTERETLLFDYLCRGYSFTKMGRKMNLSAKYLYSLKRTTLVKYGLPEYGCTGIQVCRDIIGMRPGKNQ</sequence>
<dbReference type="EMBL" id="CP112887">
    <property type="protein sequence ID" value="WBW60848.1"/>
    <property type="molecule type" value="Genomic_DNA"/>
</dbReference>
<dbReference type="Proteomes" id="UP001210130">
    <property type="component" value="Chromosome"/>
</dbReference>
<gene>
    <name evidence="1" type="ORF">OR613_23190</name>
</gene>